<evidence type="ECO:0000256" key="4">
    <source>
        <dbReference type="ARBA" id="ARBA00023054"/>
    </source>
</evidence>
<dbReference type="GO" id="GO:0005737">
    <property type="term" value="C:cytoplasm"/>
    <property type="evidence" value="ECO:0007669"/>
    <property type="project" value="UniProtKB-SubCell"/>
</dbReference>
<dbReference type="PANTHER" id="PTHR18902:SF25">
    <property type="entry name" value="GRIP AND COILED-COIL DOMAIN-CONTAINING PROTEIN 2"/>
    <property type="match status" value="1"/>
</dbReference>
<proteinExistence type="predicted"/>
<feature type="coiled-coil region" evidence="5">
    <location>
        <begin position="587"/>
        <end position="671"/>
    </location>
</feature>
<dbReference type="PhylomeDB" id="B4JJ13"/>
<keyword evidence="7" id="KW-1133">Transmembrane helix</keyword>
<feature type="coiled-coil region" evidence="5">
    <location>
        <begin position="822"/>
        <end position="856"/>
    </location>
</feature>
<feature type="region of interest" description="Disordered" evidence="6">
    <location>
        <begin position="1831"/>
        <end position="1853"/>
    </location>
</feature>
<feature type="coiled-coil region" evidence="5">
    <location>
        <begin position="235"/>
        <end position="329"/>
    </location>
</feature>
<feature type="coiled-coil region" evidence="5">
    <location>
        <begin position="893"/>
        <end position="927"/>
    </location>
</feature>
<evidence type="ECO:0000256" key="2">
    <source>
        <dbReference type="ARBA" id="ARBA00022490"/>
    </source>
</evidence>
<dbReference type="Proteomes" id="UP000001070">
    <property type="component" value="Unassembled WGS sequence"/>
</dbReference>
<dbReference type="HOGENOM" id="CLU_227123_0_0_1"/>
<feature type="region of interest" description="Disordered" evidence="6">
    <location>
        <begin position="1654"/>
        <end position="1682"/>
    </location>
</feature>
<dbReference type="eggNOG" id="ENOG502S44R">
    <property type="taxonomic scope" value="Eukaryota"/>
</dbReference>
<dbReference type="PANTHER" id="PTHR18902">
    <property type="entry name" value="NUCLEAR MITOTIC APPARATUS PROTEIN 1-RELATED"/>
    <property type="match status" value="1"/>
</dbReference>
<name>B4JJ13_DROGR</name>
<keyword evidence="7" id="KW-0812">Transmembrane</keyword>
<accession>B4JJ13</accession>
<feature type="coiled-coil region" evidence="5">
    <location>
        <begin position="411"/>
        <end position="438"/>
    </location>
</feature>
<feature type="transmembrane region" description="Helical" evidence="7">
    <location>
        <begin position="2216"/>
        <end position="2247"/>
    </location>
</feature>
<evidence type="ECO:0000256" key="1">
    <source>
        <dbReference type="ARBA" id="ARBA00004496"/>
    </source>
</evidence>
<feature type="coiled-coil region" evidence="5">
    <location>
        <begin position="1162"/>
        <end position="1305"/>
    </location>
</feature>
<feature type="coiled-coil region" evidence="5">
    <location>
        <begin position="1534"/>
        <end position="1612"/>
    </location>
</feature>
<feature type="region of interest" description="Disordered" evidence="6">
    <location>
        <begin position="1739"/>
        <end position="1796"/>
    </location>
</feature>
<evidence type="ECO:0000256" key="3">
    <source>
        <dbReference type="ARBA" id="ARBA00022553"/>
    </source>
</evidence>
<dbReference type="OrthoDB" id="2436455at2759"/>
<dbReference type="SMR" id="B4JJ13"/>
<dbReference type="STRING" id="7222.B4JJ13"/>
<evidence type="ECO:0000256" key="6">
    <source>
        <dbReference type="SAM" id="MobiDB-lite"/>
    </source>
</evidence>
<feature type="coiled-coil region" evidence="5">
    <location>
        <begin position="1341"/>
        <end position="1508"/>
    </location>
</feature>
<feature type="region of interest" description="Disordered" evidence="6">
    <location>
        <begin position="1933"/>
        <end position="2034"/>
    </location>
</feature>
<keyword evidence="2" id="KW-0963">Cytoplasm</keyword>
<dbReference type="InParanoid" id="B4JJ13"/>
<feature type="compositionally biased region" description="Basic residues" evidence="6">
    <location>
        <begin position="1949"/>
        <end position="1958"/>
    </location>
</feature>
<feature type="compositionally biased region" description="Low complexity" evidence="6">
    <location>
        <begin position="1936"/>
        <end position="1948"/>
    </location>
</feature>
<keyword evidence="3" id="KW-0597">Phosphoprotein</keyword>
<organism evidence="9">
    <name type="scientific">Drosophila grimshawi</name>
    <name type="common">Hawaiian fruit fly</name>
    <name type="synonym">Idiomyia grimshawi</name>
    <dbReference type="NCBI Taxonomy" id="7222"/>
    <lineage>
        <taxon>Eukaryota</taxon>
        <taxon>Metazoa</taxon>
        <taxon>Ecdysozoa</taxon>
        <taxon>Arthropoda</taxon>
        <taxon>Hexapoda</taxon>
        <taxon>Insecta</taxon>
        <taxon>Pterygota</taxon>
        <taxon>Neoptera</taxon>
        <taxon>Endopterygota</taxon>
        <taxon>Diptera</taxon>
        <taxon>Brachycera</taxon>
        <taxon>Muscomorpha</taxon>
        <taxon>Ephydroidea</taxon>
        <taxon>Drosophilidae</taxon>
        <taxon>Drosophila</taxon>
        <taxon>Hawaiian Drosophila</taxon>
    </lineage>
</organism>
<evidence type="ECO:0000313" key="9">
    <source>
        <dbReference type="Proteomes" id="UP000001070"/>
    </source>
</evidence>
<sequence>MELRVWKTLLLQWVQKCNFIENISCLEDSDIEAFFANMQYAGVELATKQPESPLNITPFLGSLKTFLQDNYPDFEPHFEHDGRIANEDYIYVYTLLMHYTCIQSPITYFHNICNDLPKTMQQCIVVFFEQIVNDPELTRNRLRRIIRNIREDAEINTNSSVSALASSTTDSTPIDNDAIGCANPVTPSPVQKKLHSLCDSSQMPVPSTPRTELLEQRTRELLGLRAELATERYEKTFLEEQIIEDEKLINSLSERNKQLAQMKAVLQKENDEENCANSIVTNEVDNLKRQLQKELSNKDDIIAERDEQMLELKAKHDKVSAKLKLSEKQLRVCIEKINVLELHSESFAPMLTIKEETIACLQRDKLELEQCLKETRDELHKGREVLNASSDLLDTSQSASSMNTTPETLACSVIDKQLREKEQENEELREQLTSIRVATACIVDGILKIAQQHQVEIPTKPNDDVQLLNLIRRSMEKLSSSFVQEEQRVKELQDQFNIQIQQCAHHEENIQHLKNNAEKLAKELEDSQSNLKTSNEKLQNNEIEITKKDKELLQLSEELIKFGNQERTLQDRIATESELSLKQCQMLSEQEKIIQTQELKLAEQQAKLTDAQNQLKRFLDRVSAQVNTKIASMSSGENGLKEVENVLMRMCNQLEESKVEMAAKCEQLTAQDHFLMQMLKTLNAHIEQPIGPNNIVTLPKNLQFLNMKLALFVSKYEHLHAKCNSLESDNLQTVENMRQLVSELEENTIIRKQLEKQCDELMQQMQQKSEECEKITQQLQSEKANKTTIQSELGKELQTLKLTCQDLKMTKEQQLLDRESLQKGLQKQCDELMQQLQQKSEECEKITQQLQSEKANKTTIQSELGKELQTLKLTCQDLKMTKEQQLLDRESLQKGLQKQCDELMQQLQQKSEECEKITQQLQSEKANKTTIQSELGKELQTLKLTCQDLKMTKEQQLLDRESLRRGLQKKCDELMQQLQQKSEECEKITQQLQSEKANKTTIQSELGKELQTLKMTCQDLEMTKEQQLLDRESLRRRLQKKCDELMQQLQQKSEECEKITQQLQSSKASKTTIEGELGMALQKLELAEKTKEQQLHDRESLIEDLQKKCDELMQQLQQKSEECEKVTQQLQSEKASKTTIEGELGMALQKLELAEKTKEQRLHDRESLIEDLQKKCDELMQQLQQKSDECEKITQALQVEKASKTTIQSELGMELQKLESACQALEMIKEQQSHERESLVLDIQKLHDELKVKKLKILTVEEEQNRQLVQKNTVEKELETVKATLAQRELQLEQSKTQLDTYTKRLERTVIKLGEQQAVVSKTQRELVQIKFAQEEQAKLLNAMQHEKEGLQLELRTSKERANRSEEKLSSLEQQYMKIQSLEQQQERKIKLEKVRDIADKKMILVTEEENTRLRLQIGALNSDIVQQQKRIGDLTDELQLANDTIAKVRQELEANKALQCDLDDKLKHLKSECEKANERESHYQRKLKALKDELEESLADNIDIRNSKETMLDTLHKENRMVLDQMNKQKAKEHQMELDCQILQAKYRDAKEEIGRCEQKLKDQRLEMEGKLEKMKSKMRALYKAEVIRMKEKQERDATSNKAELEKLTAQNNKYDEHTRALSAQIVRLNEIILEQQKQHAILSTKLRHLHETESAASASSPSDDWHPFKRPSAPSANLGSNLAMEDEEGEVFNNTYLTDLKLGRVPDITTEELQYRNSLQPPHLKSTYAAQYDLGSQESDLKDGPHGLDDSMSALLSTTGGNCTGTRKKSMGTHYKRPGPPTPSKNGGRLSFGSSEPAREILRETYDNNGSTKTPARFKIFASRFSMGSSGATGGGGQCLPRDEQRHSHRKKKVLPLNQRRNPRLREEGVFCTSTPRTSRSYFDNLRRNLLSDAAIVAQQEVQEGTTPHLSNAMPLIMNNPQVRRLTLCRRPPVSSASSTASGVSSHNRRKRKSTARKSVCPHGNIFVMDRRRGVLPATGSQQRLQQRTKGKQNRIQCFDQARHMGDNSSEIESESEQKTNDNNNYSSHNRNKATYSNLTELEESQQPQMALDVTQEGNNYIQQLHQQFEADHVCAWLNGAANVSAANATEHSHDFHFDQLCLQTESTAPFELQPLQYDELPSNTEQQNDVGAIVLPTNITAISTSNVSYTTNVSSCQSWTTLSSVAVRSHALPEVTLMPCKHSSTAPEWRVVYQPHANILSQLGHCIGIRKCLVLVVFILLILMFPSKMSISAAIGILLVYLIVERFYR</sequence>
<gene>
    <name evidence="8" type="primary">Dgri\GH12928</name>
    <name evidence="8" type="ORF">Dgri_GH12928</name>
</gene>
<feature type="compositionally biased region" description="Polar residues" evidence="6">
    <location>
        <begin position="1756"/>
        <end position="1767"/>
    </location>
</feature>
<dbReference type="OMA" id="QIEKNHD"/>
<reference evidence="8 9" key="1">
    <citation type="journal article" date="2007" name="Nature">
        <title>Evolution of genes and genomes on the Drosophila phylogeny.</title>
        <authorList>
            <consortium name="Drosophila 12 Genomes Consortium"/>
            <person name="Clark A.G."/>
            <person name="Eisen M.B."/>
            <person name="Smith D.R."/>
            <person name="Bergman C.M."/>
            <person name="Oliver B."/>
            <person name="Markow T.A."/>
            <person name="Kaufman T.C."/>
            <person name="Kellis M."/>
            <person name="Gelbart W."/>
            <person name="Iyer V.N."/>
            <person name="Pollard D.A."/>
            <person name="Sackton T.B."/>
            <person name="Larracuente A.M."/>
            <person name="Singh N.D."/>
            <person name="Abad J.P."/>
            <person name="Abt D.N."/>
            <person name="Adryan B."/>
            <person name="Aguade M."/>
            <person name="Akashi H."/>
            <person name="Anderson W.W."/>
            <person name="Aquadro C.F."/>
            <person name="Ardell D.H."/>
            <person name="Arguello R."/>
            <person name="Artieri C.G."/>
            <person name="Barbash D.A."/>
            <person name="Barker D."/>
            <person name="Barsanti P."/>
            <person name="Batterham P."/>
            <person name="Batzoglou S."/>
            <person name="Begun D."/>
            <person name="Bhutkar A."/>
            <person name="Blanco E."/>
            <person name="Bosak S.A."/>
            <person name="Bradley R.K."/>
            <person name="Brand A.D."/>
            <person name="Brent M.R."/>
            <person name="Brooks A.N."/>
            <person name="Brown R.H."/>
            <person name="Butlin R.K."/>
            <person name="Caggese C."/>
            <person name="Calvi B.R."/>
            <person name="Bernardo de Carvalho A."/>
            <person name="Caspi A."/>
            <person name="Castrezana S."/>
            <person name="Celniker S.E."/>
            <person name="Chang J.L."/>
            <person name="Chapple C."/>
            <person name="Chatterji S."/>
            <person name="Chinwalla A."/>
            <person name="Civetta A."/>
            <person name="Clifton S.W."/>
            <person name="Comeron J.M."/>
            <person name="Costello J.C."/>
            <person name="Coyne J.A."/>
            <person name="Daub J."/>
            <person name="David R.G."/>
            <person name="Delcher A.L."/>
            <person name="Delehaunty K."/>
            <person name="Do C.B."/>
            <person name="Ebling H."/>
            <person name="Edwards K."/>
            <person name="Eickbush T."/>
            <person name="Evans J.D."/>
            <person name="Filipski A."/>
            <person name="Findeiss S."/>
            <person name="Freyhult E."/>
            <person name="Fulton L."/>
            <person name="Fulton R."/>
            <person name="Garcia A.C."/>
            <person name="Gardiner A."/>
            <person name="Garfield D.A."/>
            <person name="Garvin B.E."/>
            <person name="Gibson G."/>
            <person name="Gilbert D."/>
            <person name="Gnerre S."/>
            <person name="Godfrey J."/>
            <person name="Good R."/>
            <person name="Gotea V."/>
            <person name="Gravely B."/>
            <person name="Greenberg A.J."/>
            <person name="Griffiths-Jones S."/>
            <person name="Gross S."/>
            <person name="Guigo R."/>
            <person name="Gustafson E.A."/>
            <person name="Haerty W."/>
            <person name="Hahn M.W."/>
            <person name="Halligan D.L."/>
            <person name="Halpern A.L."/>
            <person name="Halter G.M."/>
            <person name="Han M.V."/>
            <person name="Heger A."/>
            <person name="Hillier L."/>
            <person name="Hinrichs A.S."/>
            <person name="Holmes I."/>
            <person name="Hoskins R.A."/>
            <person name="Hubisz M.J."/>
            <person name="Hultmark D."/>
            <person name="Huntley M.A."/>
            <person name="Jaffe D.B."/>
            <person name="Jagadeeshan S."/>
            <person name="Jeck W.R."/>
            <person name="Johnson J."/>
            <person name="Jones C.D."/>
            <person name="Jordan W.C."/>
            <person name="Karpen G.H."/>
            <person name="Kataoka E."/>
            <person name="Keightley P.D."/>
            <person name="Kheradpour P."/>
            <person name="Kirkness E.F."/>
            <person name="Koerich L.B."/>
            <person name="Kristiansen K."/>
            <person name="Kudrna D."/>
            <person name="Kulathinal R.J."/>
            <person name="Kumar S."/>
            <person name="Kwok R."/>
            <person name="Lander E."/>
            <person name="Langley C.H."/>
            <person name="Lapoint R."/>
            <person name="Lazzaro B.P."/>
            <person name="Lee S.J."/>
            <person name="Levesque L."/>
            <person name="Li R."/>
            <person name="Lin C.F."/>
            <person name="Lin M.F."/>
            <person name="Lindblad-Toh K."/>
            <person name="Llopart A."/>
            <person name="Long M."/>
            <person name="Low L."/>
            <person name="Lozovsky E."/>
            <person name="Lu J."/>
            <person name="Luo M."/>
            <person name="Machado C.A."/>
            <person name="Makalowski W."/>
            <person name="Marzo M."/>
            <person name="Matsuda M."/>
            <person name="Matzkin L."/>
            <person name="McAllister B."/>
            <person name="McBride C.S."/>
            <person name="McKernan B."/>
            <person name="McKernan K."/>
            <person name="Mendez-Lago M."/>
            <person name="Minx P."/>
            <person name="Mollenhauer M.U."/>
            <person name="Montooth K."/>
            <person name="Mount S.M."/>
            <person name="Mu X."/>
            <person name="Myers E."/>
            <person name="Negre B."/>
            <person name="Newfeld S."/>
            <person name="Nielsen R."/>
            <person name="Noor M.A."/>
            <person name="O'Grady P."/>
            <person name="Pachter L."/>
            <person name="Papaceit M."/>
            <person name="Parisi M.J."/>
            <person name="Parisi M."/>
            <person name="Parts L."/>
            <person name="Pedersen J.S."/>
            <person name="Pesole G."/>
            <person name="Phillippy A.M."/>
            <person name="Ponting C.P."/>
            <person name="Pop M."/>
            <person name="Porcelli D."/>
            <person name="Powell J.R."/>
            <person name="Prohaska S."/>
            <person name="Pruitt K."/>
            <person name="Puig M."/>
            <person name="Quesneville H."/>
            <person name="Ram K.R."/>
            <person name="Rand D."/>
            <person name="Rasmussen M.D."/>
            <person name="Reed L.K."/>
            <person name="Reenan R."/>
            <person name="Reily A."/>
            <person name="Remington K.A."/>
            <person name="Rieger T.T."/>
            <person name="Ritchie M.G."/>
            <person name="Robin C."/>
            <person name="Rogers Y.H."/>
            <person name="Rohde C."/>
            <person name="Rozas J."/>
            <person name="Rubenfield M.J."/>
            <person name="Ruiz A."/>
            <person name="Russo S."/>
            <person name="Salzberg S.L."/>
            <person name="Sanchez-Gracia A."/>
            <person name="Saranga D.J."/>
            <person name="Sato H."/>
            <person name="Schaeffer S.W."/>
            <person name="Schatz M.C."/>
            <person name="Schlenke T."/>
            <person name="Schwartz R."/>
            <person name="Segarra C."/>
            <person name="Singh R.S."/>
            <person name="Sirot L."/>
            <person name="Sirota M."/>
            <person name="Sisneros N.B."/>
            <person name="Smith C.D."/>
            <person name="Smith T.F."/>
            <person name="Spieth J."/>
            <person name="Stage D.E."/>
            <person name="Stark A."/>
            <person name="Stephan W."/>
            <person name="Strausberg R.L."/>
            <person name="Strempel S."/>
            <person name="Sturgill D."/>
            <person name="Sutton G."/>
            <person name="Sutton G.G."/>
            <person name="Tao W."/>
            <person name="Teichmann S."/>
            <person name="Tobari Y.N."/>
            <person name="Tomimura Y."/>
            <person name="Tsolas J.M."/>
            <person name="Valente V.L."/>
            <person name="Venter E."/>
            <person name="Venter J.C."/>
            <person name="Vicario S."/>
            <person name="Vieira F.G."/>
            <person name="Vilella A.J."/>
            <person name="Villasante A."/>
            <person name="Walenz B."/>
            <person name="Wang J."/>
            <person name="Wasserman M."/>
            <person name="Watts T."/>
            <person name="Wilson D."/>
            <person name="Wilson R.K."/>
            <person name="Wing R.A."/>
            <person name="Wolfner M.F."/>
            <person name="Wong A."/>
            <person name="Wong G.K."/>
            <person name="Wu C.I."/>
            <person name="Wu G."/>
            <person name="Yamamoto D."/>
            <person name="Yang H.P."/>
            <person name="Yang S.P."/>
            <person name="Yorke J.A."/>
            <person name="Yoshida K."/>
            <person name="Zdobnov E."/>
            <person name="Zhang P."/>
            <person name="Zhang Y."/>
            <person name="Zimin A.V."/>
            <person name="Baldwin J."/>
            <person name="Abdouelleil A."/>
            <person name="Abdulkadir J."/>
            <person name="Abebe A."/>
            <person name="Abera B."/>
            <person name="Abreu J."/>
            <person name="Acer S.C."/>
            <person name="Aftuck L."/>
            <person name="Alexander A."/>
            <person name="An P."/>
            <person name="Anderson E."/>
            <person name="Anderson S."/>
            <person name="Arachi H."/>
            <person name="Azer M."/>
            <person name="Bachantsang P."/>
            <person name="Barry A."/>
            <person name="Bayul T."/>
            <person name="Berlin A."/>
            <person name="Bessette D."/>
            <person name="Bloom T."/>
            <person name="Blye J."/>
            <person name="Boguslavskiy L."/>
            <person name="Bonnet C."/>
            <person name="Boukhgalter B."/>
            <person name="Bourzgui I."/>
            <person name="Brown A."/>
            <person name="Cahill P."/>
            <person name="Channer S."/>
            <person name="Cheshatsang Y."/>
            <person name="Chuda L."/>
            <person name="Citroen M."/>
            <person name="Collymore A."/>
            <person name="Cooke P."/>
            <person name="Costello M."/>
            <person name="D'Aco K."/>
            <person name="Daza R."/>
            <person name="De Haan G."/>
            <person name="DeGray S."/>
            <person name="DeMaso C."/>
            <person name="Dhargay N."/>
            <person name="Dooley K."/>
            <person name="Dooley E."/>
            <person name="Doricent M."/>
            <person name="Dorje P."/>
            <person name="Dorjee K."/>
            <person name="Dupes A."/>
            <person name="Elong R."/>
            <person name="Falk J."/>
            <person name="Farina A."/>
            <person name="Faro S."/>
            <person name="Ferguson D."/>
            <person name="Fisher S."/>
            <person name="Foley C.D."/>
            <person name="Franke A."/>
            <person name="Friedrich D."/>
            <person name="Gadbois L."/>
            <person name="Gearin G."/>
            <person name="Gearin C.R."/>
            <person name="Giannoukos G."/>
            <person name="Goode T."/>
            <person name="Graham J."/>
            <person name="Grandbois E."/>
            <person name="Grewal S."/>
            <person name="Gyaltsen K."/>
            <person name="Hafez N."/>
            <person name="Hagos B."/>
            <person name="Hall J."/>
            <person name="Henson C."/>
            <person name="Hollinger A."/>
            <person name="Honan T."/>
            <person name="Huard M.D."/>
            <person name="Hughes L."/>
            <person name="Hurhula B."/>
            <person name="Husby M.E."/>
            <person name="Kamat A."/>
            <person name="Kanga B."/>
            <person name="Kashin S."/>
            <person name="Khazanovich D."/>
            <person name="Kisner P."/>
            <person name="Lance K."/>
            <person name="Lara M."/>
            <person name="Lee W."/>
            <person name="Lennon N."/>
            <person name="Letendre F."/>
            <person name="LeVine R."/>
            <person name="Lipovsky A."/>
            <person name="Liu X."/>
            <person name="Liu J."/>
            <person name="Liu S."/>
            <person name="Lokyitsang T."/>
            <person name="Lokyitsang Y."/>
            <person name="Lubonja R."/>
            <person name="Lui A."/>
            <person name="MacDonald P."/>
            <person name="Magnisalis V."/>
            <person name="Maru K."/>
            <person name="Matthews C."/>
            <person name="McCusker W."/>
            <person name="McDonough S."/>
            <person name="Mehta T."/>
            <person name="Meldrim J."/>
            <person name="Meneus L."/>
            <person name="Mihai O."/>
            <person name="Mihalev A."/>
            <person name="Mihova T."/>
            <person name="Mittelman R."/>
            <person name="Mlenga V."/>
            <person name="Montmayeur A."/>
            <person name="Mulrain L."/>
            <person name="Navidi A."/>
            <person name="Naylor J."/>
            <person name="Negash T."/>
            <person name="Nguyen T."/>
            <person name="Nguyen N."/>
            <person name="Nicol R."/>
            <person name="Norbu C."/>
            <person name="Norbu N."/>
            <person name="Novod N."/>
            <person name="O'Neill B."/>
            <person name="Osman S."/>
            <person name="Markiewicz E."/>
            <person name="Oyono O.L."/>
            <person name="Patti C."/>
            <person name="Phunkhang P."/>
            <person name="Pierre F."/>
            <person name="Priest M."/>
            <person name="Raghuraman S."/>
            <person name="Rege F."/>
            <person name="Reyes R."/>
            <person name="Rise C."/>
            <person name="Rogov P."/>
            <person name="Ross K."/>
            <person name="Ryan E."/>
            <person name="Settipalli S."/>
            <person name="Shea T."/>
            <person name="Sherpa N."/>
            <person name="Shi L."/>
            <person name="Shih D."/>
            <person name="Sparrow T."/>
            <person name="Spaulding J."/>
            <person name="Stalker J."/>
            <person name="Stange-Thomann N."/>
            <person name="Stavropoulos S."/>
            <person name="Stone C."/>
            <person name="Strader C."/>
            <person name="Tesfaye S."/>
            <person name="Thomson T."/>
            <person name="Thoulutsang Y."/>
            <person name="Thoulutsang D."/>
            <person name="Topham K."/>
            <person name="Topping I."/>
            <person name="Tsamla T."/>
            <person name="Vassiliev H."/>
            <person name="Vo A."/>
            <person name="Wangchuk T."/>
            <person name="Wangdi T."/>
            <person name="Weiand M."/>
            <person name="Wilkinson J."/>
            <person name="Wilson A."/>
            <person name="Yadav S."/>
            <person name="Young G."/>
            <person name="Yu Q."/>
            <person name="Zembek L."/>
            <person name="Zhong D."/>
            <person name="Zimmer A."/>
            <person name="Zwirko Z."/>
            <person name="Jaffe D.B."/>
            <person name="Alvarez P."/>
            <person name="Brockman W."/>
            <person name="Butler J."/>
            <person name="Chin C."/>
            <person name="Gnerre S."/>
            <person name="Grabherr M."/>
            <person name="Kleber M."/>
            <person name="Mauceli E."/>
            <person name="MacCallum I."/>
        </authorList>
    </citation>
    <scope>NUCLEOTIDE SEQUENCE [LARGE SCALE GENOMIC DNA]</scope>
    <source>
        <strain evidence="9">Tucson 15287-2541.00</strain>
    </source>
</reference>
<protein>
    <submittedName>
        <fullName evidence="8">GH12928</fullName>
    </submittedName>
</protein>
<keyword evidence="7" id="KW-0472">Membrane</keyword>
<feature type="compositionally biased region" description="Basic and acidic residues" evidence="6">
    <location>
        <begin position="1741"/>
        <end position="1751"/>
    </location>
</feature>
<keyword evidence="4 5" id="KW-0175">Coiled coil</keyword>
<evidence type="ECO:0000256" key="5">
    <source>
        <dbReference type="SAM" id="Coils"/>
    </source>
</evidence>
<keyword evidence="9" id="KW-1185">Reference proteome</keyword>
<feature type="coiled-coil region" evidence="5">
    <location>
        <begin position="964"/>
        <end position="1136"/>
    </location>
</feature>
<evidence type="ECO:0000256" key="7">
    <source>
        <dbReference type="SAM" id="Phobius"/>
    </source>
</evidence>
<dbReference type="EMBL" id="CH916370">
    <property type="protein sequence ID" value="EDW00554.1"/>
    <property type="molecule type" value="Genomic_DNA"/>
</dbReference>
<dbReference type="InterPro" id="IPR051841">
    <property type="entry name" value="MT-Golgi_org_protein"/>
</dbReference>
<feature type="coiled-coil region" evidence="5">
    <location>
        <begin position="475"/>
        <end position="558"/>
    </location>
</feature>
<feature type="coiled-coil region" evidence="5">
    <location>
        <begin position="737"/>
        <end position="785"/>
    </location>
</feature>
<evidence type="ECO:0000313" key="8">
    <source>
        <dbReference type="EMBL" id="EDW00554.1"/>
    </source>
</evidence>
<comment type="subcellular location">
    <subcellularLocation>
        <location evidence="1">Cytoplasm</location>
    </subcellularLocation>
</comment>
<feature type="compositionally biased region" description="Basic residues" evidence="6">
    <location>
        <begin position="1768"/>
        <end position="1779"/>
    </location>
</feature>
<dbReference type="FunCoup" id="B4JJ13">
    <property type="interactions" value="144"/>
</dbReference>